<dbReference type="Proteomes" id="UP001321741">
    <property type="component" value="Chromosome"/>
</dbReference>
<dbReference type="RefSeq" id="WP_317637007.1">
    <property type="nucleotide sequence ID" value="NZ_AP026803.1"/>
</dbReference>
<dbReference type="EMBL" id="AP026803">
    <property type="protein sequence ID" value="BDR60757.1"/>
    <property type="molecule type" value="Genomic_DNA"/>
</dbReference>
<sequence length="112" mass="12396">MKEFSLGLAVGAATGIILALVKDKNGHRLGQPIQAQFEAAKTDAGDLTAAVHKLQAAEQEFDQALPKVQKTMFELENELDYYQTSTARLVNKMQHQAELIDQHARAPHKEID</sequence>
<evidence type="ECO:0000313" key="2">
    <source>
        <dbReference type="Proteomes" id="UP001321741"/>
    </source>
</evidence>
<accession>A0ABN6SK74</accession>
<organism evidence="1 2">
    <name type="scientific">Lactobacillus xylocopicola</name>
    <dbReference type="NCBI Taxonomy" id="2976676"/>
    <lineage>
        <taxon>Bacteria</taxon>
        <taxon>Bacillati</taxon>
        <taxon>Bacillota</taxon>
        <taxon>Bacilli</taxon>
        <taxon>Lactobacillales</taxon>
        <taxon>Lactobacillaceae</taxon>
        <taxon>Lactobacillus</taxon>
    </lineage>
</organism>
<proteinExistence type="predicted"/>
<reference evidence="1 2" key="1">
    <citation type="journal article" date="2023" name="Microbiol. Spectr.">
        <title>Symbiosis of Carpenter Bees with Uncharacterized Lactic Acid Bacteria Showing NAD Auxotrophy.</title>
        <authorList>
            <person name="Kawasaki S."/>
            <person name="Ozawa K."/>
            <person name="Mori T."/>
            <person name="Yamamoto A."/>
            <person name="Ito M."/>
            <person name="Ohkuma M."/>
            <person name="Sakamoto M."/>
            <person name="Matsutani M."/>
        </authorList>
    </citation>
    <scope>NUCLEOTIDE SEQUENCE [LARGE SCALE GENOMIC DNA]</scope>
    <source>
        <strain evidence="1 2">Kim32-2</strain>
    </source>
</reference>
<evidence type="ECO:0008006" key="3">
    <source>
        <dbReference type="Google" id="ProtNLM"/>
    </source>
</evidence>
<protein>
    <recommendedName>
        <fullName evidence="3">Tropomyosin</fullName>
    </recommendedName>
</protein>
<evidence type="ECO:0000313" key="1">
    <source>
        <dbReference type="EMBL" id="BDR60757.1"/>
    </source>
</evidence>
<gene>
    <name evidence="1" type="ORF">KIM322_10180</name>
</gene>
<name>A0ABN6SK74_9LACO</name>
<keyword evidence="2" id="KW-1185">Reference proteome</keyword>